<dbReference type="Pfam" id="PF13385">
    <property type="entry name" value="Laminin_G_3"/>
    <property type="match status" value="1"/>
</dbReference>
<evidence type="ECO:0000313" key="1">
    <source>
        <dbReference type="EMBL" id="GAG21526.1"/>
    </source>
</evidence>
<evidence type="ECO:0008006" key="2">
    <source>
        <dbReference type="Google" id="ProtNLM"/>
    </source>
</evidence>
<dbReference type="EMBL" id="BARS01035700">
    <property type="protein sequence ID" value="GAG21526.1"/>
    <property type="molecule type" value="Genomic_DNA"/>
</dbReference>
<protein>
    <recommendedName>
        <fullName evidence="2">LamG-like jellyroll fold domain-containing protein</fullName>
    </recommendedName>
</protein>
<proteinExistence type="predicted"/>
<reference evidence="1" key="1">
    <citation type="journal article" date="2014" name="Front. Microbiol.">
        <title>High frequency of phylogenetically diverse reductive dehalogenase-homologous genes in deep subseafloor sedimentary metagenomes.</title>
        <authorList>
            <person name="Kawai M."/>
            <person name="Futagami T."/>
            <person name="Toyoda A."/>
            <person name="Takaki Y."/>
            <person name="Nishi S."/>
            <person name="Hori S."/>
            <person name="Arai W."/>
            <person name="Tsubouchi T."/>
            <person name="Morono Y."/>
            <person name="Uchiyama I."/>
            <person name="Ito T."/>
            <person name="Fujiyama A."/>
            <person name="Inagaki F."/>
            <person name="Takami H."/>
        </authorList>
    </citation>
    <scope>NUCLEOTIDE SEQUENCE</scope>
    <source>
        <strain evidence="1">Expedition CK06-06</strain>
    </source>
</reference>
<comment type="caution">
    <text evidence="1">The sequence shown here is derived from an EMBL/GenBank/DDBJ whole genome shotgun (WGS) entry which is preliminary data.</text>
</comment>
<organism evidence="1">
    <name type="scientific">marine sediment metagenome</name>
    <dbReference type="NCBI Taxonomy" id="412755"/>
    <lineage>
        <taxon>unclassified sequences</taxon>
        <taxon>metagenomes</taxon>
        <taxon>ecological metagenomes</taxon>
    </lineage>
</organism>
<dbReference type="AlphaFoldDB" id="X0X9B3"/>
<name>X0X9B3_9ZZZZ</name>
<feature type="non-terminal residue" evidence="1">
    <location>
        <position position="1"/>
    </location>
</feature>
<gene>
    <name evidence="1" type="ORF">S01H1_54975</name>
</gene>
<sequence>IAMKFKTAVQSVLFSSCPYDPCIAAGNLEEPNNSDPSFHSMAIYIGGEDEDEVLTTGVSYDNWWAAGAYVDGVSTDNEWHFLVVTHDANGGDEEGAVTGLTTIYLDGVQGGEPGNFDPNLIDPNTHSIRIGTTRNRYYPIEEIEKVDMTGDIDDVRVYDRVLLHGEIVNLSGVPAGEWFYVPVDSYADLYEDEPAATSLESKRFVNFKDYTFLMQYWLTYQPFPPED</sequence>
<dbReference type="Gene3D" id="2.60.120.200">
    <property type="match status" value="1"/>
</dbReference>
<dbReference type="SUPFAM" id="SSF49899">
    <property type="entry name" value="Concanavalin A-like lectins/glucanases"/>
    <property type="match status" value="1"/>
</dbReference>
<dbReference type="InterPro" id="IPR013320">
    <property type="entry name" value="ConA-like_dom_sf"/>
</dbReference>
<accession>X0X9B3</accession>